<gene>
    <name evidence="1" type="ORF">J2Z32_003663</name>
</gene>
<dbReference type="Proteomes" id="UP001519272">
    <property type="component" value="Unassembled WGS sequence"/>
</dbReference>
<keyword evidence="2" id="KW-1185">Reference proteome</keyword>
<proteinExistence type="predicted"/>
<name>A0ABS4FWN9_9BACL</name>
<organism evidence="1 2">
    <name type="scientific">Paenibacillus turicensis</name>
    <dbReference type="NCBI Taxonomy" id="160487"/>
    <lineage>
        <taxon>Bacteria</taxon>
        <taxon>Bacillati</taxon>
        <taxon>Bacillota</taxon>
        <taxon>Bacilli</taxon>
        <taxon>Bacillales</taxon>
        <taxon>Paenibacillaceae</taxon>
        <taxon>Paenibacillus</taxon>
    </lineage>
</organism>
<accession>A0ABS4FWN9</accession>
<evidence type="ECO:0000313" key="1">
    <source>
        <dbReference type="EMBL" id="MBP1906998.1"/>
    </source>
</evidence>
<evidence type="ECO:0000313" key="2">
    <source>
        <dbReference type="Proteomes" id="UP001519272"/>
    </source>
</evidence>
<sequence>MSSVKLMDNIGMTKEAVFKQELYWQNEWTDHFLFYFGKELFINNHV</sequence>
<comment type="caution">
    <text evidence="1">The sequence shown here is derived from an EMBL/GenBank/DDBJ whole genome shotgun (WGS) entry which is preliminary data.</text>
</comment>
<dbReference type="EMBL" id="JAGGKG010000021">
    <property type="protein sequence ID" value="MBP1906998.1"/>
    <property type="molecule type" value="Genomic_DNA"/>
</dbReference>
<dbReference type="RefSeq" id="WP_210090589.1">
    <property type="nucleotide sequence ID" value="NZ_JAGGKG010000021.1"/>
</dbReference>
<dbReference type="Gene3D" id="3.40.630.30">
    <property type="match status" value="1"/>
</dbReference>
<protein>
    <submittedName>
        <fullName evidence="1">RimJ/RimL family protein N-acetyltransferase</fullName>
    </submittedName>
</protein>
<reference evidence="1 2" key="1">
    <citation type="submission" date="2021-03" db="EMBL/GenBank/DDBJ databases">
        <title>Genomic Encyclopedia of Type Strains, Phase IV (KMG-IV): sequencing the most valuable type-strain genomes for metagenomic binning, comparative biology and taxonomic classification.</title>
        <authorList>
            <person name="Goeker M."/>
        </authorList>
    </citation>
    <scope>NUCLEOTIDE SEQUENCE [LARGE SCALE GENOMIC DNA]</scope>
    <source>
        <strain evidence="1 2">DSM 14349</strain>
    </source>
</reference>